<evidence type="ECO:0000313" key="1">
    <source>
        <dbReference type="EMBL" id="KKL52273.1"/>
    </source>
</evidence>
<comment type="caution">
    <text evidence="1">The sequence shown here is derived from an EMBL/GenBank/DDBJ whole genome shotgun (WGS) entry which is preliminary data.</text>
</comment>
<gene>
    <name evidence="1" type="ORF">LCGC14_2287140</name>
</gene>
<proteinExistence type="predicted"/>
<accession>A0A0F9CS66</accession>
<name>A0A0F9CS66_9ZZZZ</name>
<sequence length="75" mass="8705">MKTINVFSKWDIVFTDPEDPTWHIVSDSNGVYELNHKCDPFKPGDYYLKGCMYCGEKPTDCMKGMFNLVSWGEDE</sequence>
<organism evidence="1">
    <name type="scientific">marine sediment metagenome</name>
    <dbReference type="NCBI Taxonomy" id="412755"/>
    <lineage>
        <taxon>unclassified sequences</taxon>
        <taxon>metagenomes</taxon>
        <taxon>ecological metagenomes</taxon>
    </lineage>
</organism>
<dbReference type="AlphaFoldDB" id="A0A0F9CS66"/>
<reference evidence="1" key="1">
    <citation type="journal article" date="2015" name="Nature">
        <title>Complex archaea that bridge the gap between prokaryotes and eukaryotes.</title>
        <authorList>
            <person name="Spang A."/>
            <person name="Saw J.H."/>
            <person name="Jorgensen S.L."/>
            <person name="Zaremba-Niedzwiedzka K."/>
            <person name="Martijn J."/>
            <person name="Lind A.E."/>
            <person name="van Eijk R."/>
            <person name="Schleper C."/>
            <person name="Guy L."/>
            <person name="Ettema T.J."/>
        </authorList>
    </citation>
    <scope>NUCLEOTIDE SEQUENCE</scope>
</reference>
<dbReference type="EMBL" id="LAZR01031955">
    <property type="protein sequence ID" value="KKL52273.1"/>
    <property type="molecule type" value="Genomic_DNA"/>
</dbReference>
<protein>
    <submittedName>
        <fullName evidence="1">Uncharacterized protein</fullName>
    </submittedName>
</protein>